<dbReference type="Proteomes" id="UP001595075">
    <property type="component" value="Unassembled WGS sequence"/>
</dbReference>
<accession>A0ABR4CF16</accession>
<comment type="caution">
    <text evidence="2">The sequence shown here is derived from an EMBL/GenBank/DDBJ whole genome shotgun (WGS) entry which is preliminary data.</text>
</comment>
<feature type="compositionally biased region" description="Basic and acidic residues" evidence="1">
    <location>
        <begin position="231"/>
        <end position="251"/>
    </location>
</feature>
<evidence type="ECO:0000313" key="2">
    <source>
        <dbReference type="EMBL" id="KAL2068540.1"/>
    </source>
</evidence>
<dbReference type="EMBL" id="JAZHXI010000008">
    <property type="protein sequence ID" value="KAL2068540.1"/>
    <property type="molecule type" value="Genomic_DNA"/>
</dbReference>
<evidence type="ECO:0000256" key="1">
    <source>
        <dbReference type="SAM" id="MobiDB-lite"/>
    </source>
</evidence>
<gene>
    <name evidence="2" type="ORF">VTL71DRAFT_14877</name>
</gene>
<reference evidence="2 3" key="1">
    <citation type="journal article" date="2024" name="Commun. Biol.">
        <title>Comparative genomic analysis of thermophilic fungi reveals convergent evolutionary adaptations and gene losses.</title>
        <authorList>
            <person name="Steindorff A.S."/>
            <person name="Aguilar-Pontes M.V."/>
            <person name="Robinson A.J."/>
            <person name="Andreopoulos B."/>
            <person name="LaButti K."/>
            <person name="Kuo A."/>
            <person name="Mondo S."/>
            <person name="Riley R."/>
            <person name="Otillar R."/>
            <person name="Haridas S."/>
            <person name="Lipzen A."/>
            <person name="Grimwood J."/>
            <person name="Schmutz J."/>
            <person name="Clum A."/>
            <person name="Reid I.D."/>
            <person name="Moisan M.C."/>
            <person name="Butler G."/>
            <person name="Nguyen T.T.M."/>
            <person name="Dewar K."/>
            <person name="Conant G."/>
            <person name="Drula E."/>
            <person name="Henrissat B."/>
            <person name="Hansel C."/>
            <person name="Singer S."/>
            <person name="Hutchinson M.I."/>
            <person name="de Vries R.P."/>
            <person name="Natvig D.O."/>
            <person name="Powell A.J."/>
            <person name="Tsang A."/>
            <person name="Grigoriev I.V."/>
        </authorList>
    </citation>
    <scope>NUCLEOTIDE SEQUENCE [LARGE SCALE GENOMIC DNA]</scope>
    <source>
        <strain evidence="2 3">CBS 494.80</strain>
    </source>
</reference>
<organism evidence="2 3">
    <name type="scientific">Oculimacula yallundae</name>
    <dbReference type="NCBI Taxonomy" id="86028"/>
    <lineage>
        <taxon>Eukaryota</taxon>
        <taxon>Fungi</taxon>
        <taxon>Dikarya</taxon>
        <taxon>Ascomycota</taxon>
        <taxon>Pezizomycotina</taxon>
        <taxon>Leotiomycetes</taxon>
        <taxon>Helotiales</taxon>
        <taxon>Ploettnerulaceae</taxon>
        <taxon>Oculimacula</taxon>
    </lineage>
</organism>
<protein>
    <submittedName>
        <fullName evidence="2">Uncharacterized protein</fullName>
    </submittedName>
</protein>
<feature type="compositionally biased region" description="Low complexity" evidence="1">
    <location>
        <begin position="201"/>
        <end position="221"/>
    </location>
</feature>
<proteinExistence type="predicted"/>
<feature type="region of interest" description="Disordered" evidence="1">
    <location>
        <begin position="172"/>
        <end position="270"/>
    </location>
</feature>
<evidence type="ECO:0000313" key="3">
    <source>
        <dbReference type="Proteomes" id="UP001595075"/>
    </source>
</evidence>
<sequence>MDGGIRWHKVQVDKDNKAIPKMVEIFITIAEYRRLFGLAQQGNTVETSKIECAVSGGAEDEGRPMSKASLAPAVKAPVFKAKAPAVKAPVGLTEEKKGDNNDKTEVEVTLAPATKATKDTALILQEIIDGRILRNDSTATTAIDINVEEFAKLTGKAYVKTPGKAFCEYKKREAQSRQTTLSPISTAKKKITPAPAPAPAPASTKTTTIKASSSPRVLLTPRPLPPPKSTKSSDDKSDNEPDVGSAKKSDDEPATNVKKGKQSAKISLKTPAKLSSNQLPSVLNLILLLTLMVKDVELIK</sequence>
<keyword evidence="3" id="KW-1185">Reference proteome</keyword>
<name>A0ABR4CF16_9HELO</name>